<evidence type="ECO:0000259" key="2">
    <source>
        <dbReference type="Pfam" id="PF20434"/>
    </source>
</evidence>
<proteinExistence type="predicted"/>
<dbReference type="PANTHER" id="PTHR48081:SF6">
    <property type="entry name" value="PEPTIDASE S9 PROLYL OLIGOPEPTIDASE CATALYTIC DOMAIN-CONTAINING PROTEIN"/>
    <property type="match status" value="1"/>
</dbReference>
<reference evidence="4" key="1">
    <citation type="submission" date="2014-12" db="EMBL/GenBank/DDBJ databases">
        <title>Complete genome sequence of a multi-drug resistant Klebsiella pneumoniae.</title>
        <authorList>
            <person name="Hua X."/>
            <person name="Chen Q."/>
            <person name="Li X."/>
            <person name="Feng Y."/>
            <person name="Ruan Z."/>
            <person name="Yu Y."/>
        </authorList>
    </citation>
    <scope>NUCLEOTIDE SEQUENCE [LARGE SCALE GENOMIC DNA]</scope>
    <source>
        <strain evidence="4">5.12</strain>
    </source>
</reference>
<keyword evidence="1 3" id="KW-0378">Hydrolase</keyword>
<accession>A0A6M4MBY5</accession>
<dbReference type="KEGG" id="apel:CA267_007870"/>
<dbReference type="Proteomes" id="UP000219285">
    <property type="component" value="Chromosome"/>
</dbReference>
<dbReference type="EMBL" id="CP052766">
    <property type="protein sequence ID" value="QJR80702.1"/>
    <property type="molecule type" value="Genomic_DNA"/>
</dbReference>
<sequence>MSTPVELYPDPIPGAIESDNQEFFSRAEPGDKFVASVNQPKLTVYQPSAAKRNGVAVLILPGGGYFGVAIDKEGYAIAERFAKAGVTAFVLKYRMPMDSTMKDKATGPLQDAQQALAVIRQNSEKWGVDADKVGIMGFSAGGHLASTVATHFKKPVMPGLSKKLVRPDFQVLIYPVISMEAGITHQGSRELLLGKAPNGQQVNDFSNEKQVTANTPQAFIVHANDDKSVPVANSLRYHAALVEKRVPVQLLLLPEGGHGFGMTNNFDWFQTLEMWLHSRGIIPDNASASDNSY</sequence>
<dbReference type="AlphaFoldDB" id="A0A6M4MBY5"/>
<name>A0A6M4MBY5_9ALTE</name>
<gene>
    <name evidence="3" type="ORF">CA267_007870</name>
</gene>
<dbReference type="RefSeq" id="WP_170669032.1">
    <property type="nucleotide sequence ID" value="NZ_CP052766.1"/>
</dbReference>
<evidence type="ECO:0000256" key="1">
    <source>
        <dbReference type="ARBA" id="ARBA00022801"/>
    </source>
</evidence>
<dbReference type="Pfam" id="PF20434">
    <property type="entry name" value="BD-FAE"/>
    <property type="match status" value="1"/>
</dbReference>
<dbReference type="GO" id="GO:0016787">
    <property type="term" value="F:hydrolase activity"/>
    <property type="evidence" value="ECO:0007669"/>
    <property type="project" value="UniProtKB-KW"/>
</dbReference>
<dbReference type="SUPFAM" id="SSF53474">
    <property type="entry name" value="alpha/beta-Hydrolases"/>
    <property type="match status" value="1"/>
</dbReference>
<organism evidence="3 4">
    <name type="scientific">Alteromonas pelagimontana</name>
    <dbReference type="NCBI Taxonomy" id="1858656"/>
    <lineage>
        <taxon>Bacteria</taxon>
        <taxon>Pseudomonadati</taxon>
        <taxon>Pseudomonadota</taxon>
        <taxon>Gammaproteobacteria</taxon>
        <taxon>Alteromonadales</taxon>
        <taxon>Alteromonadaceae</taxon>
        <taxon>Alteromonas/Salinimonas group</taxon>
        <taxon>Alteromonas</taxon>
    </lineage>
</organism>
<feature type="domain" description="BD-FAE-like" evidence="2">
    <location>
        <begin position="42"/>
        <end position="241"/>
    </location>
</feature>
<evidence type="ECO:0000313" key="4">
    <source>
        <dbReference type="Proteomes" id="UP000219285"/>
    </source>
</evidence>
<dbReference type="InterPro" id="IPR050300">
    <property type="entry name" value="GDXG_lipolytic_enzyme"/>
</dbReference>
<evidence type="ECO:0000313" key="3">
    <source>
        <dbReference type="EMBL" id="QJR80702.1"/>
    </source>
</evidence>
<reference evidence="3 4" key="2">
    <citation type="submission" date="2020-04" db="EMBL/GenBank/DDBJ databases">
        <title>Complete genome sequence of Alteromonas pelagimontana 5.12T.</title>
        <authorList>
            <person name="Sinha R.K."/>
            <person name="Krishnan K.P."/>
            <person name="Kurian J.P."/>
        </authorList>
    </citation>
    <scope>NUCLEOTIDE SEQUENCE [LARGE SCALE GENOMIC DNA]</scope>
    <source>
        <strain evidence="3 4">5.12</strain>
    </source>
</reference>
<protein>
    <submittedName>
        <fullName evidence="3">Alpha/beta hydrolase</fullName>
    </submittedName>
</protein>
<dbReference type="InterPro" id="IPR049492">
    <property type="entry name" value="BD-FAE-like_dom"/>
</dbReference>
<dbReference type="PANTHER" id="PTHR48081">
    <property type="entry name" value="AB HYDROLASE SUPERFAMILY PROTEIN C4A8.06C"/>
    <property type="match status" value="1"/>
</dbReference>
<dbReference type="Gene3D" id="3.40.50.1820">
    <property type="entry name" value="alpha/beta hydrolase"/>
    <property type="match status" value="1"/>
</dbReference>
<dbReference type="InterPro" id="IPR029058">
    <property type="entry name" value="AB_hydrolase_fold"/>
</dbReference>
<keyword evidence="4" id="KW-1185">Reference proteome</keyword>